<reference evidence="2" key="1">
    <citation type="journal article" date="2021" name="bioRxiv">
        <title>Whole Genome Assembly and Annotation of Northern Wild Rice, Zizania palustris L., Supports a Whole Genome Duplication in the Zizania Genus.</title>
        <authorList>
            <person name="Haas M."/>
            <person name="Kono T."/>
            <person name="Macchietto M."/>
            <person name="Millas R."/>
            <person name="McGilp L."/>
            <person name="Shao M."/>
            <person name="Duquette J."/>
            <person name="Hirsch C.N."/>
            <person name="Kimball J."/>
        </authorList>
    </citation>
    <scope>NUCLEOTIDE SEQUENCE</scope>
    <source>
        <tissue evidence="2">Fresh leaf tissue</tissue>
    </source>
</reference>
<keyword evidence="3" id="KW-1185">Reference proteome</keyword>
<sequence length="110" mass="11936">MVDRGGKRIQNELLEILAGGKVPGGHELTKIPIFVKLNQLQVRPHRSQPGEGGRGGRREGKGEGTHPEGRLHGTSGSCETFGNSCLAHSPDFELKNVELWGFTHSRGRST</sequence>
<dbReference type="AlphaFoldDB" id="A0A8J6BZG3"/>
<evidence type="ECO:0008006" key="4">
    <source>
        <dbReference type="Google" id="ProtNLM"/>
    </source>
</evidence>
<accession>A0A8J6BZG3</accession>
<evidence type="ECO:0000313" key="3">
    <source>
        <dbReference type="Proteomes" id="UP000729402"/>
    </source>
</evidence>
<dbReference type="OrthoDB" id="26679at2759"/>
<dbReference type="EMBL" id="JAAALK010000079">
    <property type="protein sequence ID" value="KAG8099944.1"/>
    <property type="molecule type" value="Genomic_DNA"/>
</dbReference>
<reference evidence="2" key="2">
    <citation type="submission" date="2021-02" db="EMBL/GenBank/DDBJ databases">
        <authorList>
            <person name="Kimball J.A."/>
            <person name="Haas M.W."/>
            <person name="Macchietto M."/>
            <person name="Kono T."/>
            <person name="Duquette J."/>
            <person name="Shao M."/>
        </authorList>
    </citation>
    <scope>NUCLEOTIDE SEQUENCE</scope>
    <source>
        <tissue evidence="2">Fresh leaf tissue</tissue>
    </source>
</reference>
<comment type="caution">
    <text evidence="2">The sequence shown here is derived from an EMBL/GenBank/DDBJ whole genome shotgun (WGS) entry which is preliminary data.</text>
</comment>
<feature type="compositionally biased region" description="Basic and acidic residues" evidence="1">
    <location>
        <begin position="54"/>
        <end position="71"/>
    </location>
</feature>
<protein>
    <recommendedName>
        <fullName evidence="4">TLDc domain-containing protein</fullName>
    </recommendedName>
</protein>
<feature type="region of interest" description="Disordered" evidence="1">
    <location>
        <begin position="42"/>
        <end position="82"/>
    </location>
</feature>
<evidence type="ECO:0000256" key="1">
    <source>
        <dbReference type="SAM" id="MobiDB-lite"/>
    </source>
</evidence>
<dbReference type="Proteomes" id="UP000729402">
    <property type="component" value="Unassembled WGS sequence"/>
</dbReference>
<organism evidence="2 3">
    <name type="scientific">Zizania palustris</name>
    <name type="common">Northern wild rice</name>
    <dbReference type="NCBI Taxonomy" id="103762"/>
    <lineage>
        <taxon>Eukaryota</taxon>
        <taxon>Viridiplantae</taxon>
        <taxon>Streptophyta</taxon>
        <taxon>Embryophyta</taxon>
        <taxon>Tracheophyta</taxon>
        <taxon>Spermatophyta</taxon>
        <taxon>Magnoliopsida</taxon>
        <taxon>Liliopsida</taxon>
        <taxon>Poales</taxon>
        <taxon>Poaceae</taxon>
        <taxon>BOP clade</taxon>
        <taxon>Oryzoideae</taxon>
        <taxon>Oryzeae</taxon>
        <taxon>Zizaniinae</taxon>
        <taxon>Zizania</taxon>
    </lineage>
</organism>
<evidence type="ECO:0000313" key="2">
    <source>
        <dbReference type="EMBL" id="KAG8099944.1"/>
    </source>
</evidence>
<proteinExistence type="predicted"/>
<name>A0A8J6BZG3_ZIZPA</name>
<gene>
    <name evidence="2" type="ORF">GUJ93_ZPchr0013g37433</name>
</gene>